<accession>A0A4Y2JT17</accession>
<gene>
    <name evidence="1" type="ORF">AVEN_219831_1</name>
</gene>
<dbReference type="GO" id="GO:0003676">
    <property type="term" value="F:nucleic acid binding"/>
    <property type="evidence" value="ECO:0007669"/>
    <property type="project" value="InterPro"/>
</dbReference>
<evidence type="ECO:0000313" key="1">
    <source>
        <dbReference type="EMBL" id="GBM93017.1"/>
    </source>
</evidence>
<protein>
    <submittedName>
        <fullName evidence="1">Uncharacterized protein</fullName>
    </submittedName>
</protein>
<dbReference type="OrthoDB" id="5986643at2759"/>
<evidence type="ECO:0000313" key="2">
    <source>
        <dbReference type="Proteomes" id="UP000499080"/>
    </source>
</evidence>
<proteinExistence type="predicted"/>
<dbReference type="AlphaFoldDB" id="A0A4Y2JT17"/>
<dbReference type="Proteomes" id="UP000499080">
    <property type="component" value="Unassembled WGS sequence"/>
</dbReference>
<name>A0A4Y2JT17_ARAVE</name>
<reference evidence="1 2" key="1">
    <citation type="journal article" date="2019" name="Sci. Rep.">
        <title>Orb-weaving spider Araneus ventricosus genome elucidates the spidroin gene catalogue.</title>
        <authorList>
            <person name="Kono N."/>
            <person name="Nakamura H."/>
            <person name="Ohtoshi R."/>
            <person name="Moran D.A.P."/>
            <person name="Shinohara A."/>
            <person name="Yoshida Y."/>
            <person name="Fujiwara M."/>
            <person name="Mori M."/>
            <person name="Tomita M."/>
            <person name="Arakawa K."/>
        </authorList>
    </citation>
    <scope>NUCLEOTIDE SEQUENCE [LARGE SCALE GENOMIC DNA]</scope>
</reference>
<comment type="caution">
    <text evidence="1">The sequence shown here is derived from an EMBL/GenBank/DDBJ whole genome shotgun (WGS) entry which is preliminary data.</text>
</comment>
<dbReference type="Gene3D" id="3.30.420.10">
    <property type="entry name" value="Ribonuclease H-like superfamily/Ribonuclease H"/>
    <property type="match status" value="1"/>
</dbReference>
<dbReference type="InterPro" id="IPR036397">
    <property type="entry name" value="RNaseH_sf"/>
</dbReference>
<organism evidence="1 2">
    <name type="scientific">Araneus ventricosus</name>
    <name type="common">Orbweaver spider</name>
    <name type="synonym">Epeira ventricosa</name>
    <dbReference type="NCBI Taxonomy" id="182803"/>
    <lineage>
        <taxon>Eukaryota</taxon>
        <taxon>Metazoa</taxon>
        <taxon>Ecdysozoa</taxon>
        <taxon>Arthropoda</taxon>
        <taxon>Chelicerata</taxon>
        <taxon>Arachnida</taxon>
        <taxon>Araneae</taxon>
        <taxon>Araneomorphae</taxon>
        <taxon>Entelegynae</taxon>
        <taxon>Araneoidea</taxon>
        <taxon>Araneidae</taxon>
        <taxon>Araneus</taxon>
    </lineage>
</organism>
<dbReference type="EMBL" id="BGPR01003839">
    <property type="protein sequence ID" value="GBM93017.1"/>
    <property type="molecule type" value="Genomic_DNA"/>
</dbReference>
<sequence>MIVSSAPHFGGLWEAAVKSMKHHLRRVIGSQVLAQEEFLTVLEEIKAVSNFWPLVAASEDPEDLSVIPCGRGAAENSRA</sequence>
<keyword evidence="2" id="KW-1185">Reference proteome</keyword>